<dbReference type="EMBL" id="BAYM01000081">
    <property type="protein sequence ID" value="GAN36547.1"/>
    <property type="molecule type" value="Genomic_DNA"/>
</dbReference>
<keyword evidence="6 7" id="KW-0472">Membrane</keyword>
<evidence type="ECO:0000256" key="1">
    <source>
        <dbReference type="ARBA" id="ARBA00004651"/>
    </source>
</evidence>
<feature type="domain" description="Type II secretion system protein GspF" evidence="8">
    <location>
        <begin position="216"/>
        <end position="310"/>
    </location>
</feature>
<comment type="subcellular location">
    <subcellularLocation>
        <location evidence="1">Cell membrane</location>
        <topology evidence="1">Multi-pass membrane protein</topology>
    </subcellularLocation>
</comment>
<keyword evidence="5 7" id="KW-1133">Transmembrane helix</keyword>
<feature type="transmembrane region" description="Helical" evidence="7">
    <location>
        <begin position="144"/>
        <end position="161"/>
    </location>
</feature>
<dbReference type="GO" id="GO:0005886">
    <property type="term" value="C:plasma membrane"/>
    <property type="evidence" value="ECO:0007669"/>
    <property type="project" value="UniProtKB-SubCell"/>
</dbReference>
<feature type="domain" description="Type II secretion system protein GspF" evidence="8">
    <location>
        <begin position="11"/>
        <end position="130"/>
    </location>
</feature>
<evidence type="ECO:0000256" key="2">
    <source>
        <dbReference type="ARBA" id="ARBA00005745"/>
    </source>
</evidence>
<dbReference type="InterPro" id="IPR003004">
    <property type="entry name" value="GspF/PilC"/>
</dbReference>
<name>A0A0C9Q9Q4_LACPA</name>
<sequence>MSMPLVIQERFCRQSAALIAAGFSLPDVFAYLRVSLPKYRPIWERIETDLASGIGLPEAVDHQALAPIVFQQLQLAQVHGDLAKALAVAGDYLGLRVRNRQRIGQLLIYPLVLLGMLVTLQVVVVFGVLPALALPQSHLVHTQLMTMGGGLAAGLLIWLGWHRLTLAQRLQLLQRLPGVRGVMQVYYQFQFTAGAAHFLLAGAEIADFCRHLITVGGPLGDLGARIQQKIQQGAELADALHEAFVPPEVARLLTMGQTHHLVATGLKLFGEQLFLQLQQRLERLVNLVQPLLFLLIGGEILLVYLQILLPLYQSFGG</sequence>
<evidence type="ECO:0000256" key="6">
    <source>
        <dbReference type="ARBA" id="ARBA00023136"/>
    </source>
</evidence>
<dbReference type="InterPro" id="IPR018076">
    <property type="entry name" value="T2SS_GspF_dom"/>
</dbReference>
<dbReference type="PANTHER" id="PTHR30012:SF0">
    <property type="entry name" value="TYPE II SECRETION SYSTEM PROTEIN F-RELATED"/>
    <property type="match status" value="1"/>
</dbReference>
<comment type="caution">
    <text evidence="9">The sequence shown here is derived from an EMBL/GenBank/DDBJ whole genome shotgun (WGS) entry which is preliminary data.</text>
</comment>
<reference evidence="10" key="1">
    <citation type="submission" date="2014-05" db="EMBL/GenBank/DDBJ databases">
        <title>Whole genome sequencing of Lactobacillus casei NRIC0644.</title>
        <authorList>
            <person name="Atarashi H."/>
            <person name="Yoshida Y."/>
            <person name="Fujimura S."/>
            <person name="Tanaka N."/>
            <person name="Shiwa Y."/>
            <person name="Yoshikawa H."/>
            <person name="Okada S."/>
            <person name="Nakagawa J."/>
        </authorList>
    </citation>
    <scope>NUCLEOTIDE SEQUENCE [LARGE SCALE GENOMIC DNA]</scope>
    <source>
        <strain evidence="10">NRIC0644</strain>
    </source>
</reference>
<dbReference type="Gene3D" id="1.20.81.30">
    <property type="entry name" value="Type II secretion system (T2SS), domain F"/>
    <property type="match status" value="1"/>
</dbReference>
<evidence type="ECO:0000256" key="3">
    <source>
        <dbReference type="ARBA" id="ARBA00022475"/>
    </source>
</evidence>
<feature type="transmembrane region" description="Helical" evidence="7">
    <location>
        <begin position="106"/>
        <end position="132"/>
    </location>
</feature>
<dbReference type="PANTHER" id="PTHR30012">
    <property type="entry name" value="GENERAL SECRETION PATHWAY PROTEIN"/>
    <property type="match status" value="1"/>
</dbReference>
<evidence type="ECO:0000259" key="8">
    <source>
        <dbReference type="Pfam" id="PF00482"/>
    </source>
</evidence>
<evidence type="ECO:0000256" key="4">
    <source>
        <dbReference type="ARBA" id="ARBA00022692"/>
    </source>
</evidence>
<evidence type="ECO:0000256" key="7">
    <source>
        <dbReference type="SAM" id="Phobius"/>
    </source>
</evidence>
<dbReference type="Proteomes" id="UP000032552">
    <property type="component" value="Unassembled WGS sequence"/>
</dbReference>
<dbReference type="Pfam" id="PF00482">
    <property type="entry name" value="T2SSF"/>
    <property type="match status" value="2"/>
</dbReference>
<evidence type="ECO:0000313" key="9">
    <source>
        <dbReference type="EMBL" id="GAN36547.1"/>
    </source>
</evidence>
<protein>
    <submittedName>
        <fullName evidence="9">Type II secretory pathway/competence component</fullName>
    </submittedName>
</protein>
<keyword evidence="3" id="KW-1003">Cell membrane</keyword>
<dbReference type="AlphaFoldDB" id="A0A0C9Q9Q4"/>
<proteinExistence type="inferred from homology"/>
<feature type="transmembrane region" description="Helical" evidence="7">
    <location>
        <begin position="284"/>
        <end position="307"/>
    </location>
</feature>
<comment type="similarity">
    <text evidence="2">Belongs to the GSP F family.</text>
</comment>
<gene>
    <name evidence="9" type="ORF">LC0644_1136</name>
</gene>
<dbReference type="RefSeq" id="WP_045624862.1">
    <property type="nucleotide sequence ID" value="NZ_BAYM01000081.1"/>
</dbReference>
<organism evidence="9 10">
    <name type="scientific">Lacticaseibacillus paracasei NRIC 0644</name>
    <dbReference type="NCBI Taxonomy" id="1435038"/>
    <lineage>
        <taxon>Bacteria</taxon>
        <taxon>Bacillati</taxon>
        <taxon>Bacillota</taxon>
        <taxon>Bacilli</taxon>
        <taxon>Lactobacillales</taxon>
        <taxon>Lactobacillaceae</taxon>
        <taxon>Lacticaseibacillus</taxon>
    </lineage>
</organism>
<evidence type="ECO:0000313" key="10">
    <source>
        <dbReference type="Proteomes" id="UP000032552"/>
    </source>
</evidence>
<keyword evidence="4 7" id="KW-0812">Transmembrane</keyword>
<evidence type="ECO:0000256" key="5">
    <source>
        <dbReference type="ARBA" id="ARBA00022989"/>
    </source>
</evidence>
<dbReference type="InterPro" id="IPR042094">
    <property type="entry name" value="T2SS_GspF_sf"/>
</dbReference>
<accession>A0A0C9Q9Q4</accession>